<keyword evidence="5 7" id="KW-1133">Transmembrane helix</keyword>
<keyword evidence="4 7" id="KW-0812">Transmembrane</keyword>
<feature type="transmembrane region" description="Helical" evidence="7">
    <location>
        <begin position="53"/>
        <end position="75"/>
    </location>
</feature>
<evidence type="ECO:0000256" key="3">
    <source>
        <dbReference type="ARBA" id="ARBA00022475"/>
    </source>
</evidence>
<feature type="transmembrane region" description="Helical" evidence="7">
    <location>
        <begin position="303"/>
        <end position="327"/>
    </location>
</feature>
<dbReference type="InterPro" id="IPR003317">
    <property type="entry name" value="Cyt-d_oxidase_su2"/>
</dbReference>
<accession>A0ABW2ZKV6</accession>
<gene>
    <name evidence="8" type="ORF">ACFQZI_18190</name>
</gene>
<sequence>MIYVVIVFLWVALLLYLVMGGADFGAGIIEMFTSDKNKSRTRRIMYNAIGPIWEANHMWLIIAIVILFVGFPVIYATMSTYLHIPLTVMLMGIIARGTALTFRNYDAVHDNMQKVYNKIFVYSSFITPLFLGIIAGSAVSGRVDPNATNFMDAYIYSWLNWFSVAIGFFTVALCGFLAAIYLIGETNDEEERNRFIRKARLMNIAAVVAGSVVFIASVKENIPLVQWVFGNIIGVAAVSAATISLVALWYLIAKGKRFIIRVLAGFQMTMILLTTTYKHYPNIIILKNGGHLSLIEHQGAEKAITALGIALLVGSLFILPALFYLVWSFQQKPDGEKSEVRSL</sequence>
<evidence type="ECO:0000313" key="8">
    <source>
        <dbReference type="EMBL" id="MFD0766797.1"/>
    </source>
</evidence>
<proteinExistence type="inferred from homology"/>
<keyword evidence="9" id="KW-1185">Reference proteome</keyword>
<dbReference type="PANTHER" id="PTHR43141">
    <property type="entry name" value="CYTOCHROME BD2 SUBUNIT II"/>
    <property type="match status" value="1"/>
</dbReference>
<name>A0ABW2ZKV6_9SPHI</name>
<feature type="transmembrane region" description="Helical" evidence="7">
    <location>
        <begin position="224"/>
        <end position="251"/>
    </location>
</feature>
<dbReference type="Pfam" id="PF02322">
    <property type="entry name" value="Cyt_bd_oxida_II"/>
    <property type="match status" value="1"/>
</dbReference>
<evidence type="ECO:0000256" key="2">
    <source>
        <dbReference type="ARBA" id="ARBA00007543"/>
    </source>
</evidence>
<comment type="caution">
    <text evidence="8">The sequence shown here is derived from an EMBL/GenBank/DDBJ whole genome shotgun (WGS) entry which is preliminary data.</text>
</comment>
<feature type="transmembrane region" description="Helical" evidence="7">
    <location>
        <begin position="258"/>
        <end position="277"/>
    </location>
</feature>
<feature type="transmembrane region" description="Helical" evidence="7">
    <location>
        <begin position="6"/>
        <end position="32"/>
    </location>
</feature>
<dbReference type="PANTHER" id="PTHR43141:SF4">
    <property type="entry name" value="CYTOCHROME BD2 SUBUNIT II"/>
    <property type="match status" value="1"/>
</dbReference>
<keyword evidence="3" id="KW-1003">Cell membrane</keyword>
<evidence type="ECO:0000256" key="5">
    <source>
        <dbReference type="ARBA" id="ARBA00022989"/>
    </source>
</evidence>
<feature type="transmembrane region" description="Helical" evidence="7">
    <location>
        <begin position="201"/>
        <end position="218"/>
    </location>
</feature>
<evidence type="ECO:0000313" key="9">
    <source>
        <dbReference type="Proteomes" id="UP001597073"/>
    </source>
</evidence>
<protein>
    <submittedName>
        <fullName evidence="8">Cytochrome d ubiquinol oxidase subunit II</fullName>
    </submittedName>
</protein>
<evidence type="ECO:0000256" key="7">
    <source>
        <dbReference type="SAM" id="Phobius"/>
    </source>
</evidence>
<evidence type="ECO:0000256" key="1">
    <source>
        <dbReference type="ARBA" id="ARBA00004651"/>
    </source>
</evidence>
<evidence type="ECO:0000256" key="6">
    <source>
        <dbReference type="ARBA" id="ARBA00023136"/>
    </source>
</evidence>
<feature type="transmembrane region" description="Helical" evidence="7">
    <location>
        <begin position="119"/>
        <end position="139"/>
    </location>
</feature>
<dbReference type="RefSeq" id="WP_377145049.1">
    <property type="nucleotide sequence ID" value="NZ_JBHTIA010000013.1"/>
</dbReference>
<feature type="transmembrane region" description="Helical" evidence="7">
    <location>
        <begin position="159"/>
        <end position="181"/>
    </location>
</feature>
<dbReference type="Proteomes" id="UP001597073">
    <property type="component" value="Unassembled WGS sequence"/>
</dbReference>
<comment type="similarity">
    <text evidence="2">Belongs to the cytochrome ubiquinol oxidase subunit 2 family.</text>
</comment>
<feature type="transmembrane region" description="Helical" evidence="7">
    <location>
        <begin position="81"/>
        <end position="99"/>
    </location>
</feature>
<comment type="subcellular location">
    <subcellularLocation>
        <location evidence="1">Cell membrane</location>
        <topology evidence="1">Multi-pass membrane protein</topology>
    </subcellularLocation>
</comment>
<reference evidence="9" key="1">
    <citation type="journal article" date="2019" name="Int. J. Syst. Evol. Microbiol.">
        <title>The Global Catalogue of Microorganisms (GCM) 10K type strain sequencing project: providing services to taxonomists for standard genome sequencing and annotation.</title>
        <authorList>
            <consortium name="The Broad Institute Genomics Platform"/>
            <consortium name="The Broad Institute Genome Sequencing Center for Infectious Disease"/>
            <person name="Wu L."/>
            <person name="Ma J."/>
        </authorList>
    </citation>
    <scope>NUCLEOTIDE SEQUENCE [LARGE SCALE GENOMIC DNA]</scope>
    <source>
        <strain evidence="9">CCUG 60742</strain>
    </source>
</reference>
<organism evidence="8 9">
    <name type="scientific">Mucilaginibacter lutimaris</name>
    <dbReference type="NCBI Taxonomy" id="931629"/>
    <lineage>
        <taxon>Bacteria</taxon>
        <taxon>Pseudomonadati</taxon>
        <taxon>Bacteroidota</taxon>
        <taxon>Sphingobacteriia</taxon>
        <taxon>Sphingobacteriales</taxon>
        <taxon>Sphingobacteriaceae</taxon>
        <taxon>Mucilaginibacter</taxon>
    </lineage>
</organism>
<keyword evidence="6 7" id="KW-0472">Membrane</keyword>
<dbReference type="EMBL" id="JBHTIA010000013">
    <property type="protein sequence ID" value="MFD0766797.1"/>
    <property type="molecule type" value="Genomic_DNA"/>
</dbReference>
<evidence type="ECO:0000256" key="4">
    <source>
        <dbReference type="ARBA" id="ARBA00022692"/>
    </source>
</evidence>